<protein>
    <recommendedName>
        <fullName evidence="3">Major facilitator superfamily (MFS) profile domain-containing protein</fullName>
    </recommendedName>
</protein>
<feature type="transmembrane region" description="Helical" evidence="1">
    <location>
        <begin position="270"/>
        <end position="290"/>
    </location>
</feature>
<feature type="transmembrane region" description="Helical" evidence="1">
    <location>
        <begin position="39"/>
        <end position="66"/>
    </location>
</feature>
<keyword evidence="1" id="KW-0472">Membrane</keyword>
<feature type="transmembrane region" description="Helical" evidence="1">
    <location>
        <begin position="78"/>
        <end position="99"/>
    </location>
</feature>
<sequence length="342" mass="38708">MKEEIAMALSRARVYVVPSMSFPVIMVLVWVYLMTIQYYLIMLASGIIVGELAKYIPLVCYTLYPLTGLLTDVYIGRYRAVMTGTILCFISWIIIGILYTLNSYSLLGKIWIVSGVVINYIGVTAFNANIIQYNIDQLIGGSANELSTIIYWNIAALPVAYILRDWLLLLYARLGIVIAELVLFIVIGVALSLILVSHSLFKHKLENISLIKNPIKLIVRVLCYARKHKYPENQSALTYWEEEAPSRLDLGKDKYGGPFTEEEVEDVKTFFRMLPLFIAMLGFGLIANISDGDCTKESLVGCIMITFIDAYSVTIALLFFIYQFIIRGCFHKYIPSMLTRMG</sequence>
<evidence type="ECO:0008006" key="3">
    <source>
        <dbReference type="Google" id="ProtNLM"/>
    </source>
</evidence>
<organism evidence="2">
    <name type="scientific">Amphimedon queenslandica</name>
    <name type="common">Sponge</name>
    <dbReference type="NCBI Taxonomy" id="400682"/>
    <lineage>
        <taxon>Eukaryota</taxon>
        <taxon>Metazoa</taxon>
        <taxon>Porifera</taxon>
        <taxon>Demospongiae</taxon>
        <taxon>Heteroscleromorpha</taxon>
        <taxon>Haplosclerida</taxon>
        <taxon>Niphatidae</taxon>
        <taxon>Amphimedon</taxon>
    </lineage>
</organism>
<evidence type="ECO:0000313" key="2">
    <source>
        <dbReference type="EnsemblMetazoa" id="Aqu2.1.04683_001"/>
    </source>
</evidence>
<proteinExistence type="predicted"/>
<keyword evidence="1" id="KW-0812">Transmembrane</keyword>
<feature type="transmembrane region" description="Helical" evidence="1">
    <location>
        <begin position="143"/>
        <end position="163"/>
    </location>
</feature>
<feature type="transmembrane region" description="Helical" evidence="1">
    <location>
        <begin position="111"/>
        <end position="131"/>
    </location>
</feature>
<feature type="transmembrane region" description="Helical" evidence="1">
    <location>
        <begin position="310"/>
        <end position="330"/>
    </location>
</feature>
<dbReference type="Gene3D" id="1.20.1250.20">
    <property type="entry name" value="MFS general substrate transporter like domains"/>
    <property type="match status" value="1"/>
</dbReference>
<dbReference type="InParanoid" id="A0A1X7SRC0"/>
<evidence type="ECO:0000256" key="1">
    <source>
        <dbReference type="SAM" id="Phobius"/>
    </source>
</evidence>
<name>A0A1X7SRC0_AMPQE</name>
<feature type="transmembrane region" description="Helical" evidence="1">
    <location>
        <begin position="12"/>
        <end position="33"/>
    </location>
</feature>
<dbReference type="EnsemblMetazoa" id="Aqu2.1.04683_001">
    <property type="protein sequence ID" value="Aqu2.1.04683_001"/>
    <property type="gene ID" value="Aqu2.1.04683"/>
</dbReference>
<dbReference type="AlphaFoldDB" id="A0A1X7SRC0"/>
<reference evidence="2" key="1">
    <citation type="submission" date="2017-05" db="UniProtKB">
        <authorList>
            <consortium name="EnsemblMetazoa"/>
        </authorList>
    </citation>
    <scope>IDENTIFICATION</scope>
</reference>
<keyword evidence="1" id="KW-1133">Transmembrane helix</keyword>
<feature type="transmembrane region" description="Helical" evidence="1">
    <location>
        <begin position="169"/>
        <end position="196"/>
    </location>
</feature>
<accession>A0A1X7SRC0</accession>
<dbReference type="OrthoDB" id="8904098at2759"/>
<dbReference type="InterPro" id="IPR036259">
    <property type="entry name" value="MFS_trans_sf"/>
</dbReference>